<dbReference type="Proteomes" id="UP000289323">
    <property type="component" value="Unassembled WGS sequence"/>
</dbReference>
<keyword evidence="7" id="KW-0732">Signal</keyword>
<evidence type="ECO:0000256" key="5">
    <source>
        <dbReference type="SAM" id="MobiDB-lite"/>
    </source>
</evidence>
<evidence type="ECO:0000256" key="2">
    <source>
        <dbReference type="ARBA" id="ARBA00022692"/>
    </source>
</evidence>
<name>A0A3S4C3A7_9PEZI</name>
<evidence type="ECO:0000256" key="1">
    <source>
        <dbReference type="ARBA" id="ARBA00004167"/>
    </source>
</evidence>
<evidence type="ECO:0000256" key="4">
    <source>
        <dbReference type="ARBA" id="ARBA00023136"/>
    </source>
</evidence>
<dbReference type="GO" id="GO:0071944">
    <property type="term" value="C:cell periphery"/>
    <property type="evidence" value="ECO:0007669"/>
    <property type="project" value="UniProtKB-ARBA"/>
</dbReference>
<dbReference type="GO" id="GO:0016020">
    <property type="term" value="C:membrane"/>
    <property type="evidence" value="ECO:0007669"/>
    <property type="project" value="UniProtKB-SubCell"/>
</dbReference>
<feature type="compositionally biased region" description="Low complexity" evidence="5">
    <location>
        <begin position="162"/>
        <end position="184"/>
    </location>
</feature>
<keyword evidence="4 6" id="KW-0472">Membrane</keyword>
<reference evidence="8 9" key="1">
    <citation type="submission" date="2018-04" db="EMBL/GenBank/DDBJ databases">
        <authorList>
            <person name="Huttner S."/>
            <person name="Dainat J."/>
        </authorList>
    </citation>
    <scope>NUCLEOTIDE SEQUENCE [LARGE SCALE GENOMIC DNA]</scope>
</reference>
<evidence type="ECO:0000313" key="9">
    <source>
        <dbReference type="Proteomes" id="UP000289323"/>
    </source>
</evidence>
<proteinExistence type="predicted"/>
<feature type="transmembrane region" description="Helical" evidence="6">
    <location>
        <begin position="214"/>
        <end position="235"/>
    </location>
</feature>
<feature type="signal peptide" evidence="7">
    <location>
        <begin position="1"/>
        <end position="21"/>
    </location>
</feature>
<protein>
    <submittedName>
        <fullName evidence="8">F86c0176-3387-41f6-98ae-09b88d71ffb5</fullName>
    </submittedName>
</protein>
<dbReference type="PANTHER" id="PTHR15549:SF26">
    <property type="entry name" value="AXIAL BUDDING PATTERN PROTEIN 2-RELATED"/>
    <property type="match status" value="1"/>
</dbReference>
<keyword evidence="2 6" id="KW-0812">Transmembrane</keyword>
<dbReference type="InterPro" id="IPR051694">
    <property type="entry name" value="Immunoregulatory_rcpt-like"/>
</dbReference>
<gene>
    <name evidence="8" type="ORF">TT172_LOCUS2705</name>
</gene>
<evidence type="ECO:0000256" key="7">
    <source>
        <dbReference type="SAM" id="SignalP"/>
    </source>
</evidence>
<comment type="subcellular location">
    <subcellularLocation>
        <location evidence="1">Membrane</location>
        <topology evidence="1">Single-pass membrane protein</topology>
    </subcellularLocation>
</comment>
<accession>A0A3S4C3A7</accession>
<dbReference type="PANTHER" id="PTHR15549">
    <property type="entry name" value="PAIRED IMMUNOGLOBULIN-LIKE TYPE 2 RECEPTOR"/>
    <property type="match status" value="1"/>
</dbReference>
<feature type="region of interest" description="Disordered" evidence="5">
    <location>
        <begin position="250"/>
        <end position="311"/>
    </location>
</feature>
<evidence type="ECO:0000256" key="6">
    <source>
        <dbReference type="SAM" id="Phobius"/>
    </source>
</evidence>
<feature type="region of interest" description="Disordered" evidence="5">
    <location>
        <begin position="160"/>
        <end position="208"/>
    </location>
</feature>
<keyword evidence="3 6" id="KW-1133">Transmembrane helix</keyword>
<dbReference type="AlphaFoldDB" id="A0A3S4C3A7"/>
<feature type="chain" id="PRO_5018623199" evidence="7">
    <location>
        <begin position="22"/>
        <end position="311"/>
    </location>
</feature>
<evidence type="ECO:0000256" key="3">
    <source>
        <dbReference type="ARBA" id="ARBA00022989"/>
    </source>
</evidence>
<dbReference type="EMBL" id="OUUZ01000003">
    <property type="protein sequence ID" value="SPQ20286.1"/>
    <property type="molecule type" value="Genomic_DNA"/>
</dbReference>
<feature type="compositionally biased region" description="Low complexity" evidence="5">
    <location>
        <begin position="194"/>
        <end position="208"/>
    </location>
</feature>
<evidence type="ECO:0000313" key="8">
    <source>
        <dbReference type="EMBL" id="SPQ20286.1"/>
    </source>
</evidence>
<feature type="compositionally biased region" description="Pro residues" evidence="5">
    <location>
        <begin position="255"/>
        <end position="265"/>
    </location>
</feature>
<sequence>MALSTAHLLLLLAGLTSPSSAQSRSTKRICYFPDGKESPDYACDEGADQSPCCGVPPYGNACLSNGLCQFGDAGSFSRGSCTDPTWLSPECPSFCATNGDQPSRGINVIQCNNGTGPDSFCCEIDGSDCCAAQGNRLNLGPSHFVWATFVASPTPRYTVVRPLSSSTSSPSTSHGTPTASPSASGTPTAPGEAQPTQTPGSTSGSSGLSTGARAGIGVGVAAGAVLIAVVAYLFWRMHRKNKMMEEALNNQQWAAPPPPPPPPVVYSPGGSGAIPAEQDPKYPMGSPPPPQAYAELPHQQQEHAELPAWQG</sequence>
<organism evidence="8 9">
    <name type="scientific">Thermothielavioides terrestris</name>
    <dbReference type="NCBI Taxonomy" id="2587410"/>
    <lineage>
        <taxon>Eukaryota</taxon>
        <taxon>Fungi</taxon>
        <taxon>Dikarya</taxon>
        <taxon>Ascomycota</taxon>
        <taxon>Pezizomycotina</taxon>
        <taxon>Sordariomycetes</taxon>
        <taxon>Sordariomycetidae</taxon>
        <taxon>Sordariales</taxon>
        <taxon>Chaetomiaceae</taxon>
        <taxon>Thermothielavioides</taxon>
    </lineage>
</organism>